<feature type="transmembrane region" description="Helical" evidence="5">
    <location>
        <begin position="40"/>
        <end position="67"/>
    </location>
</feature>
<dbReference type="PRINTS" id="PR00463">
    <property type="entry name" value="EP450I"/>
</dbReference>
<dbReference type="Pfam" id="PF00067">
    <property type="entry name" value="p450"/>
    <property type="match status" value="1"/>
</dbReference>
<evidence type="ECO:0000256" key="2">
    <source>
        <dbReference type="ARBA" id="ARBA00010617"/>
    </source>
</evidence>
<dbReference type="EMBL" id="JAIPUX010000439">
    <property type="protein sequence ID" value="KAH0629573.1"/>
    <property type="molecule type" value="Genomic_DNA"/>
</dbReference>
<reference evidence="6 7" key="1">
    <citation type="journal article" date="2022" name="Gigascience">
        <title>A chromosome-level genome assembly and annotation of the desert horned lizard, Phrynosoma platyrhinos, provides insight into chromosomal rearrangements among reptiles.</title>
        <authorList>
            <person name="Koochekian N."/>
            <person name="Ascanio A."/>
            <person name="Farleigh K."/>
            <person name="Card D.C."/>
            <person name="Schield D.R."/>
            <person name="Castoe T.A."/>
            <person name="Jezkova T."/>
        </authorList>
    </citation>
    <scope>NUCLEOTIDE SEQUENCE [LARGE SCALE GENOMIC DNA]</scope>
    <source>
        <strain evidence="6">NK-2021</strain>
    </source>
</reference>
<keyword evidence="3" id="KW-0479">Metal-binding</keyword>
<dbReference type="Gene3D" id="1.10.630.10">
    <property type="entry name" value="Cytochrome P450"/>
    <property type="match status" value="1"/>
</dbReference>
<dbReference type="Proteomes" id="UP000826234">
    <property type="component" value="Unassembled WGS sequence"/>
</dbReference>
<proteinExistence type="inferred from homology"/>
<dbReference type="PANTHER" id="PTHR24300:SF389">
    <property type="entry name" value="CYTOCHROME P450 2C20"/>
    <property type="match status" value="1"/>
</dbReference>
<evidence type="ECO:0000256" key="5">
    <source>
        <dbReference type="SAM" id="Phobius"/>
    </source>
</evidence>
<keyword evidence="5" id="KW-0812">Transmembrane</keyword>
<comment type="similarity">
    <text evidence="2">Belongs to the cytochrome P450 family.</text>
</comment>
<evidence type="ECO:0000313" key="7">
    <source>
        <dbReference type="Proteomes" id="UP000826234"/>
    </source>
</evidence>
<dbReference type="InterPro" id="IPR001128">
    <property type="entry name" value="Cyt_P450"/>
</dbReference>
<keyword evidence="7" id="KW-1185">Reference proteome</keyword>
<comment type="caution">
    <text evidence="6">The sequence shown here is derived from an EMBL/GenBank/DDBJ whole genome shotgun (WGS) entry which is preliminary data.</text>
</comment>
<protein>
    <submittedName>
        <fullName evidence="6">Uncharacterized protein</fullName>
    </submittedName>
</protein>
<name>A0ABQ7TK85_PHRPL</name>
<dbReference type="InterPro" id="IPR002401">
    <property type="entry name" value="Cyt_P450_E_grp-I"/>
</dbReference>
<dbReference type="InterPro" id="IPR036396">
    <property type="entry name" value="Cyt_P450_sf"/>
</dbReference>
<accession>A0ABQ7TK85</accession>
<evidence type="ECO:0000256" key="4">
    <source>
        <dbReference type="ARBA" id="ARBA00023004"/>
    </source>
</evidence>
<dbReference type="SUPFAM" id="SSF48264">
    <property type="entry name" value="Cytochrome P450"/>
    <property type="match status" value="2"/>
</dbReference>
<evidence type="ECO:0000256" key="1">
    <source>
        <dbReference type="ARBA" id="ARBA00001971"/>
    </source>
</evidence>
<organism evidence="6 7">
    <name type="scientific">Phrynosoma platyrhinos</name>
    <name type="common">Desert horned lizard</name>
    <dbReference type="NCBI Taxonomy" id="52577"/>
    <lineage>
        <taxon>Eukaryota</taxon>
        <taxon>Metazoa</taxon>
        <taxon>Chordata</taxon>
        <taxon>Craniata</taxon>
        <taxon>Vertebrata</taxon>
        <taxon>Euteleostomi</taxon>
        <taxon>Lepidosauria</taxon>
        <taxon>Squamata</taxon>
        <taxon>Bifurcata</taxon>
        <taxon>Unidentata</taxon>
        <taxon>Episquamata</taxon>
        <taxon>Toxicofera</taxon>
        <taxon>Iguania</taxon>
        <taxon>Phrynosomatidae</taxon>
        <taxon>Phrynosomatinae</taxon>
        <taxon>Phrynosoma</taxon>
    </lineage>
</organism>
<comment type="cofactor">
    <cofactor evidence="1">
        <name>heme</name>
        <dbReference type="ChEBI" id="CHEBI:30413"/>
    </cofactor>
</comment>
<keyword evidence="5" id="KW-1133">Transmembrane helix</keyword>
<evidence type="ECO:0000313" key="6">
    <source>
        <dbReference type="EMBL" id="KAH0629573.1"/>
    </source>
</evidence>
<keyword evidence="4" id="KW-0408">Iron</keyword>
<gene>
    <name evidence="6" type="ORF">JD844_011744</name>
</gene>
<sequence>MMDYLPGPHKKIFADCEKLQAYIREEEKTSCELAYNQENIVMSVFALFVAGSTATSDILNFAIFVMARLPHIQGFAMQQDAKWRDLRRFTLSTLKNFGMGKKTMSEKVQEEALCLVKDITEAIQAKVQEEINTVIGISRAPGMEDQMRMPFTNAVVHEVQRHKNMGLQNFTRSTTCYTEFRGFALPQDTVVIPYLTSVHFDPLKWETPEKFNPAHFLDEKGQFKKKDAFMPFSADNY</sequence>
<evidence type="ECO:0000256" key="3">
    <source>
        <dbReference type="ARBA" id="ARBA00022723"/>
    </source>
</evidence>
<dbReference type="InterPro" id="IPR050182">
    <property type="entry name" value="Cytochrome_P450_fam2"/>
</dbReference>
<dbReference type="PANTHER" id="PTHR24300">
    <property type="entry name" value="CYTOCHROME P450 508A4-RELATED"/>
    <property type="match status" value="1"/>
</dbReference>
<keyword evidence="5" id="KW-0472">Membrane</keyword>